<reference evidence="1" key="1">
    <citation type="submission" date="2022-06" db="EMBL/GenBank/DDBJ databases">
        <title>Uncovering the hologenomic basis of an extraordinary plant invasion.</title>
        <authorList>
            <person name="Bieker V.C."/>
            <person name="Martin M.D."/>
            <person name="Gilbert T."/>
            <person name="Hodgins K."/>
            <person name="Battlay P."/>
            <person name="Petersen B."/>
            <person name="Wilson J."/>
        </authorList>
    </citation>
    <scope>NUCLEOTIDE SEQUENCE</scope>
    <source>
        <strain evidence="1">AA19_3_7</strain>
        <tissue evidence="1">Leaf</tissue>
    </source>
</reference>
<proteinExistence type="predicted"/>
<keyword evidence="2" id="KW-1185">Reference proteome</keyword>
<dbReference type="AlphaFoldDB" id="A0AAD5CXI8"/>
<dbReference type="Proteomes" id="UP001206925">
    <property type="component" value="Unassembled WGS sequence"/>
</dbReference>
<evidence type="ECO:0000313" key="2">
    <source>
        <dbReference type="Proteomes" id="UP001206925"/>
    </source>
</evidence>
<protein>
    <submittedName>
        <fullName evidence="1">Uncharacterized protein</fullName>
    </submittedName>
</protein>
<name>A0AAD5CXI8_AMBAR</name>
<evidence type="ECO:0000313" key="1">
    <source>
        <dbReference type="EMBL" id="KAI7748356.1"/>
    </source>
</evidence>
<accession>A0AAD5CXI8</accession>
<gene>
    <name evidence="1" type="ORF">M8C21_012994</name>
</gene>
<sequence>MYPFEATEQVTGVTMGSIGGDFTFLDASVSNAYDTGNHNASSRRWLGLEWLLSIFGLHRMGSDVWSTDAIVVIGGGRGCLSIYDIECCHYVSLRPIRTSTLHDTVMLPSAAIQVITNNTSDKLLRVRPPHPSLRRVTALLIWFVTLYELGEEIQ</sequence>
<organism evidence="1 2">
    <name type="scientific">Ambrosia artemisiifolia</name>
    <name type="common">Common ragweed</name>
    <dbReference type="NCBI Taxonomy" id="4212"/>
    <lineage>
        <taxon>Eukaryota</taxon>
        <taxon>Viridiplantae</taxon>
        <taxon>Streptophyta</taxon>
        <taxon>Embryophyta</taxon>
        <taxon>Tracheophyta</taxon>
        <taxon>Spermatophyta</taxon>
        <taxon>Magnoliopsida</taxon>
        <taxon>eudicotyledons</taxon>
        <taxon>Gunneridae</taxon>
        <taxon>Pentapetalae</taxon>
        <taxon>asterids</taxon>
        <taxon>campanulids</taxon>
        <taxon>Asterales</taxon>
        <taxon>Asteraceae</taxon>
        <taxon>Asteroideae</taxon>
        <taxon>Heliantheae alliance</taxon>
        <taxon>Heliantheae</taxon>
        <taxon>Ambrosia</taxon>
    </lineage>
</organism>
<dbReference type="EMBL" id="JAMZMK010006546">
    <property type="protein sequence ID" value="KAI7748356.1"/>
    <property type="molecule type" value="Genomic_DNA"/>
</dbReference>
<comment type="caution">
    <text evidence="1">The sequence shown here is derived from an EMBL/GenBank/DDBJ whole genome shotgun (WGS) entry which is preliminary data.</text>
</comment>